<evidence type="ECO:0000259" key="1">
    <source>
        <dbReference type="SMART" id="SM00833"/>
    </source>
</evidence>
<gene>
    <name evidence="2" type="ORF">F8O03_01840</name>
</gene>
<evidence type="ECO:0000313" key="2">
    <source>
        <dbReference type="EMBL" id="KAB1639110.1"/>
    </source>
</evidence>
<accession>A0A7J5B703</accession>
<proteinExistence type="predicted"/>
<name>A0A7J5B703_9MICO</name>
<dbReference type="Proteomes" id="UP000490386">
    <property type="component" value="Unassembled WGS sequence"/>
</dbReference>
<dbReference type="SMART" id="SM00833">
    <property type="entry name" value="CobW_C"/>
    <property type="match status" value="1"/>
</dbReference>
<dbReference type="OrthoDB" id="9808822at2"/>
<dbReference type="SUPFAM" id="SSF90002">
    <property type="entry name" value="Hypothetical protein YjiA, C-terminal domain"/>
    <property type="match status" value="1"/>
</dbReference>
<organism evidence="2 3">
    <name type="scientific">Pseudoclavibacter terrae</name>
    <dbReference type="NCBI Taxonomy" id="1530195"/>
    <lineage>
        <taxon>Bacteria</taxon>
        <taxon>Bacillati</taxon>
        <taxon>Actinomycetota</taxon>
        <taxon>Actinomycetes</taxon>
        <taxon>Micrococcales</taxon>
        <taxon>Microbacteriaceae</taxon>
        <taxon>Pseudoclavibacter</taxon>
    </lineage>
</organism>
<comment type="caution">
    <text evidence="2">The sequence shown here is derived from an EMBL/GenBank/DDBJ whole genome shotgun (WGS) entry which is preliminary data.</text>
</comment>
<reference evidence="2 3" key="1">
    <citation type="submission" date="2019-09" db="EMBL/GenBank/DDBJ databases">
        <title>Phylogeny of genus Pseudoclavibacter and closely related genus.</title>
        <authorList>
            <person name="Li Y."/>
        </authorList>
    </citation>
    <scope>NUCLEOTIDE SEQUENCE [LARGE SCALE GENOMIC DNA]</scope>
    <source>
        <strain evidence="2 3">THG-MD12</strain>
    </source>
</reference>
<dbReference type="InterPro" id="IPR051927">
    <property type="entry name" value="Zn_Chap_cDPG_Synth"/>
</dbReference>
<feature type="domain" description="CobW C-terminal" evidence="1">
    <location>
        <begin position="240"/>
        <end position="337"/>
    </location>
</feature>
<dbReference type="InterPro" id="IPR011629">
    <property type="entry name" value="CobW-like_C"/>
</dbReference>
<dbReference type="AlphaFoldDB" id="A0A7J5B703"/>
<dbReference type="Pfam" id="PF07683">
    <property type="entry name" value="CobW_C"/>
    <property type="match status" value="1"/>
</dbReference>
<dbReference type="EMBL" id="WBJX01000001">
    <property type="protein sequence ID" value="KAB1639110.1"/>
    <property type="molecule type" value="Genomic_DNA"/>
</dbReference>
<dbReference type="PANTHER" id="PTHR43603:SF1">
    <property type="entry name" value="ZINC-REGULATED GTPASE METALLOPROTEIN ACTIVATOR 1"/>
    <property type="match status" value="1"/>
</dbReference>
<dbReference type="RefSeq" id="WP_151422129.1">
    <property type="nucleotide sequence ID" value="NZ_WBJX01000001.1"/>
</dbReference>
<sequence length="361" mass="37988">MTLEQPTSQTAASSLGMTLVSGLETSGRQLVTALMCGEPGGATPAADYGSEHTGALELGIELAEELLRQASDGRRGNTIVELSADADPQSIGLAMEHVLAERRDAMAPAPADDDAGPVVGPREFVTVASITDTRRLLFQEGAALPDDADASATLVGQLEFATVIVLTATDAHPAGVVSETCALIQQLNPTAAITTPAAATDLGRRLRPIRPRLAHQLASTVGWMLRLDERTHFPPTRGPLDCHVYSEPRPFHPERLATTLAGLTPNRVGLIARSRGLFRLANRTNHVGDWSSTGSSIQLDASGLATSDPDAPVGTTIAFFGKNLHTDAINAALRGCALTDDELIAGPSTWHGYADPFPGWE</sequence>
<keyword evidence="3" id="KW-1185">Reference proteome</keyword>
<evidence type="ECO:0000313" key="3">
    <source>
        <dbReference type="Proteomes" id="UP000490386"/>
    </source>
</evidence>
<dbReference type="PANTHER" id="PTHR43603">
    <property type="entry name" value="COBW DOMAIN-CONTAINING PROTEIN DDB_G0274527"/>
    <property type="match status" value="1"/>
</dbReference>
<protein>
    <recommendedName>
        <fullName evidence="1">CobW C-terminal domain-containing protein</fullName>
    </recommendedName>
</protein>